<feature type="region of interest" description="Disordered" evidence="1">
    <location>
        <begin position="144"/>
        <end position="188"/>
    </location>
</feature>
<dbReference type="GeneID" id="92093459"/>
<proteinExistence type="predicted"/>
<evidence type="ECO:0008006" key="5">
    <source>
        <dbReference type="Google" id="ProtNLM"/>
    </source>
</evidence>
<dbReference type="RefSeq" id="XP_066713985.1">
    <property type="nucleotide sequence ID" value="XM_066860396.1"/>
</dbReference>
<evidence type="ECO:0000313" key="3">
    <source>
        <dbReference type="EMBL" id="KAK8058539.1"/>
    </source>
</evidence>
<keyword evidence="4" id="KW-1185">Reference proteome</keyword>
<feature type="transmembrane region" description="Helical" evidence="2">
    <location>
        <begin position="15"/>
        <end position="33"/>
    </location>
</feature>
<feature type="compositionally biased region" description="Basic and acidic residues" evidence="1">
    <location>
        <begin position="178"/>
        <end position="188"/>
    </location>
</feature>
<sequence>MAWSSATDLTVEEQIGFLALLVYLNLGIAWYYFSCRKSQKYKDFKHRVIGWPPPPAPWVVAAAAAAGPGALRRRPTPRRRFASTRYALKRWGFVTASVLFWIVYVLLQLAIPLLTQLGGQDGGRRPRGIRTDLARRAVEVPERVREGVGRRGPLPGRGWEDGRREDDGSWCVAGSARDGAREGSLDGL</sequence>
<keyword evidence="2" id="KW-0812">Transmembrane</keyword>
<organism evidence="3 4">
    <name type="scientific">Apiospora phragmitis</name>
    <dbReference type="NCBI Taxonomy" id="2905665"/>
    <lineage>
        <taxon>Eukaryota</taxon>
        <taxon>Fungi</taxon>
        <taxon>Dikarya</taxon>
        <taxon>Ascomycota</taxon>
        <taxon>Pezizomycotina</taxon>
        <taxon>Sordariomycetes</taxon>
        <taxon>Xylariomycetidae</taxon>
        <taxon>Amphisphaeriales</taxon>
        <taxon>Apiosporaceae</taxon>
        <taxon>Apiospora</taxon>
    </lineage>
</organism>
<comment type="caution">
    <text evidence="3">The sequence shown here is derived from an EMBL/GenBank/DDBJ whole genome shotgun (WGS) entry which is preliminary data.</text>
</comment>
<keyword evidence="2" id="KW-1133">Transmembrane helix</keyword>
<dbReference type="EMBL" id="JAQQWL010000009">
    <property type="protein sequence ID" value="KAK8058539.1"/>
    <property type="molecule type" value="Genomic_DNA"/>
</dbReference>
<accession>A0ABR1UI13</accession>
<dbReference type="Proteomes" id="UP001480595">
    <property type="component" value="Unassembled WGS sequence"/>
</dbReference>
<feature type="compositionally biased region" description="Basic and acidic residues" evidence="1">
    <location>
        <begin position="158"/>
        <end position="167"/>
    </location>
</feature>
<reference evidence="3 4" key="1">
    <citation type="submission" date="2023-01" db="EMBL/GenBank/DDBJ databases">
        <title>Analysis of 21 Apiospora genomes using comparative genomics revels a genus with tremendous synthesis potential of carbohydrate active enzymes and secondary metabolites.</title>
        <authorList>
            <person name="Sorensen T."/>
        </authorList>
    </citation>
    <scope>NUCLEOTIDE SEQUENCE [LARGE SCALE GENOMIC DNA]</scope>
    <source>
        <strain evidence="3 4">CBS 135458</strain>
    </source>
</reference>
<gene>
    <name evidence="3" type="ORF">PG994_008987</name>
</gene>
<feature type="transmembrane region" description="Helical" evidence="2">
    <location>
        <begin position="91"/>
        <end position="115"/>
    </location>
</feature>
<keyword evidence="2" id="KW-0472">Membrane</keyword>
<evidence type="ECO:0000256" key="2">
    <source>
        <dbReference type="SAM" id="Phobius"/>
    </source>
</evidence>
<evidence type="ECO:0000256" key="1">
    <source>
        <dbReference type="SAM" id="MobiDB-lite"/>
    </source>
</evidence>
<protein>
    <recommendedName>
        <fullName evidence="5">DUF4234 domain-containing protein</fullName>
    </recommendedName>
</protein>
<evidence type="ECO:0000313" key="4">
    <source>
        <dbReference type="Proteomes" id="UP001480595"/>
    </source>
</evidence>
<name>A0ABR1UI13_9PEZI</name>